<dbReference type="KEGG" id="cce:Ccel_2748"/>
<dbReference type="eggNOG" id="ENOG50334D3">
    <property type="taxonomic scope" value="Bacteria"/>
</dbReference>
<feature type="region of interest" description="Disordered" evidence="1">
    <location>
        <begin position="60"/>
        <end position="120"/>
    </location>
</feature>
<name>B8I7I3_RUMCH</name>
<dbReference type="EMBL" id="CP001348">
    <property type="protein sequence ID" value="ACL77054.1"/>
    <property type="molecule type" value="Genomic_DNA"/>
</dbReference>
<evidence type="ECO:0000313" key="3">
    <source>
        <dbReference type="Proteomes" id="UP000001349"/>
    </source>
</evidence>
<proteinExistence type="predicted"/>
<feature type="compositionally biased region" description="Polar residues" evidence="1">
    <location>
        <begin position="93"/>
        <end position="120"/>
    </location>
</feature>
<feature type="compositionally biased region" description="Polar residues" evidence="1">
    <location>
        <begin position="60"/>
        <end position="73"/>
    </location>
</feature>
<reference evidence="2 3" key="1">
    <citation type="submission" date="2009-01" db="EMBL/GenBank/DDBJ databases">
        <title>Complete sequence of Clostridium cellulolyticum H10.</title>
        <authorList>
            <consortium name="US DOE Joint Genome Institute"/>
            <person name="Lucas S."/>
            <person name="Copeland A."/>
            <person name="Lapidus A."/>
            <person name="Glavina del Rio T."/>
            <person name="Dalin E."/>
            <person name="Tice H."/>
            <person name="Bruce D."/>
            <person name="Goodwin L."/>
            <person name="Pitluck S."/>
            <person name="Chertkov O."/>
            <person name="Saunders E."/>
            <person name="Brettin T."/>
            <person name="Detter J.C."/>
            <person name="Han C."/>
            <person name="Larimer F."/>
            <person name="Land M."/>
            <person name="Hauser L."/>
            <person name="Kyrpides N."/>
            <person name="Ivanova N."/>
            <person name="Zhou J."/>
            <person name="Richardson P."/>
        </authorList>
    </citation>
    <scope>NUCLEOTIDE SEQUENCE [LARGE SCALE GENOMIC DNA]</scope>
    <source>
        <strain evidence="3">ATCC 35319 / DSM 5812 / JCM 6584 / H10</strain>
    </source>
</reference>
<keyword evidence="3" id="KW-1185">Reference proteome</keyword>
<protein>
    <submittedName>
        <fullName evidence="2">Uncharacterized protein</fullName>
    </submittedName>
</protein>
<accession>B8I7I3</accession>
<dbReference type="HOGENOM" id="CLU_157110_0_0_9"/>
<dbReference type="OrthoDB" id="1708300at2"/>
<gene>
    <name evidence="2" type="ordered locus">Ccel_2748</name>
</gene>
<organism evidence="2 3">
    <name type="scientific">Ruminiclostridium cellulolyticum (strain ATCC 35319 / DSM 5812 / JCM 6584 / H10)</name>
    <name type="common">Clostridium cellulolyticum</name>
    <dbReference type="NCBI Taxonomy" id="394503"/>
    <lineage>
        <taxon>Bacteria</taxon>
        <taxon>Bacillati</taxon>
        <taxon>Bacillota</taxon>
        <taxon>Clostridia</taxon>
        <taxon>Eubacteriales</taxon>
        <taxon>Oscillospiraceae</taxon>
        <taxon>Ruminiclostridium</taxon>
    </lineage>
</organism>
<dbReference type="RefSeq" id="WP_015926126.1">
    <property type="nucleotide sequence ID" value="NC_011898.1"/>
</dbReference>
<dbReference type="Proteomes" id="UP000001349">
    <property type="component" value="Chromosome"/>
</dbReference>
<dbReference type="STRING" id="394503.Ccel_2748"/>
<evidence type="ECO:0000256" key="1">
    <source>
        <dbReference type="SAM" id="MobiDB-lite"/>
    </source>
</evidence>
<dbReference type="InterPro" id="IPR046085">
    <property type="entry name" value="DUF6103"/>
</dbReference>
<dbReference type="AlphaFoldDB" id="B8I7I3"/>
<evidence type="ECO:0000313" key="2">
    <source>
        <dbReference type="EMBL" id="ACL77054.1"/>
    </source>
</evidence>
<dbReference type="Pfam" id="PF19598">
    <property type="entry name" value="DUF6103"/>
    <property type="match status" value="1"/>
</dbReference>
<sequence>MNETEIKLMFPSEKLDALRYFMSKKEVTIENELKDYLDKVYEKTVPAYVREYVESRLEQNSTQEQLASNDSQVQQQPQRQPRQTRRQRAQTAEINVNAVQSQVENTPINEEENQGMNMSL</sequence>